<keyword evidence="1" id="KW-0472">Membrane</keyword>
<gene>
    <name evidence="2" type="ORF">E1292_07855</name>
</gene>
<keyword evidence="1" id="KW-0812">Transmembrane</keyword>
<feature type="transmembrane region" description="Helical" evidence="1">
    <location>
        <begin position="18"/>
        <end position="35"/>
    </location>
</feature>
<sequence>MSDAPTVVTSALKDGRRWWIAAAAALAVGLAILSVRPHPPGAPAAGTASRGAQPLVVDTALRARPEERRGVYDLTPGNPATFAVTRERVSESRIRQMLVPQPYDLLAVVV</sequence>
<dbReference type="EMBL" id="SMKO01000012">
    <property type="protein sequence ID" value="TDD10410.1"/>
    <property type="molecule type" value="Genomic_DNA"/>
</dbReference>
<reference evidence="2 3" key="1">
    <citation type="submission" date="2019-03" db="EMBL/GenBank/DDBJ databases">
        <title>Draft genome sequences of novel Actinobacteria.</title>
        <authorList>
            <person name="Sahin N."/>
            <person name="Ay H."/>
            <person name="Saygin H."/>
        </authorList>
    </citation>
    <scope>NUCLEOTIDE SEQUENCE [LARGE SCALE GENOMIC DNA]</scope>
    <source>
        <strain evidence="2 3">KC310</strain>
    </source>
</reference>
<accession>A0A4R4WAS1</accession>
<protein>
    <submittedName>
        <fullName evidence="2">Uncharacterized protein</fullName>
    </submittedName>
</protein>
<dbReference type="RefSeq" id="WP_132593515.1">
    <property type="nucleotide sequence ID" value="NZ_SMKO01000012.1"/>
</dbReference>
<dbReference type="AlphaFoldDB" id="A0A4R4WAS1"/>
<name>A0A4R4WAS1_9ACTN</name>
<evidence type="ECO:0000313" key="2">
    <source>
        <dbReference type="EMBL" id="TDD10410.1"/>
    </source>
</evidence>
<keyword evidence="3" id="KW-1185">Reference proteome</keyword>
<keyword evidence="1" id="KW-1133">Transmembrane helix</keyword>
<organism evidence="2 3">
    <name type="scientific">Nonomuraea deserti</name>
    <dbReference type="NCBI Taxonomy" id="1848322"/>
    <lineage>
        <taxon>Bacteria</taxon>
        <taxon>Bacillati</taxon>
        <taxon>Actinomycetota</taxon>
        <taxon>Actinomycetes</taxon>
        <taxon>Streptosporangiales</taxon>
        <taxon>Streptosporangiaceae</taxon>
        <taxon>Nonomuraea</taxon>
    </lineage>
</organism>
<dbReference type="Proteomes" id="UP000295258">
    <property type="component" value="Unassembled WGS sequence"/>
</dbReference>
<evidence type="ECO:0000313" key="3">
    <source>
        <dbReference type="Proteomes" id="UP000295258"/>
    </source>
</evidence>
<evidence type="ECO:0000256" key="1">
    <source>
        <dbReference type="SAM" id="Phobius"/>
    </source>
</evidence>
<proteinExistence type="predicted"/>
<comment type="caution">
    <text evidence="2">The sequence shown here is derived from an EMBL/GenBank/DDBJ whole genome shotgun (WGS) entry which is preliminary data.</text>
</comment>